<gene>
    <name evidence="1" type="ORF">PDIGIT_LOCUS6465</name>
</gene>
<evidence type="ECO:0000313" key="2">
    <source>
        <dbReference type="Proteomes" id="UP001152607"/>
    </source>
</evidence>
<reference evidence="1" key="1">
    <citation type="submission" date="2023-01" db="EMBL/GenBank/DDBJ databases">
        <authorList>
            <person name="Van Ghelder C."/>
            <person name="Rancurel C."/>
        </authorList>
    </citation>
    <scope>NUCLEOTIDE SEQUENCE</scope>
    <source>
        <strain evidence="1">CNCM I-4278</strain>
    </source>
</reference>
<comment type="caution">
    <text evidence="1">The sequence shown here is derived from an EMBL/GenBank/DDBJ whole genome shotgun (WGS) entry which is preliminary data.</text>
</comment>
<accession>A0A9W4XUK4</accession>
<sequence>MVLSRILVLFRGTLFRLNRGRVVLPEGHGNPTAGIIVVQTLASNLRGSLTLVLLVTSHFFLLTVLANPATDLVLYRTLLLIFLRPRNILW</sequence>
<keyword evidence="2" id="KW-1185">Reference proteome</keyword>
<organism evidence="1 2">
    <name type="scientific">Periconia digitata</name>
    <dbReference type="NCBI Taxonomy" id="1303443"/>
    <lineage>
        <taxon>Eukaryota</taxon>
        <taxon>Fungi</taxon>
        <taxon>Dikarya</taxon>
        <taxon>Ascomycota</taxon>
        <taxon>Pezizomycotina</taxon>
        <taxon>Dothideomycetes</taxon>
        <taxon>Pleosporomycetidae</taxon>
        <taxon>Pleosporales</taxon>
        <taxon>Massarineae</taxon>
        <taxon>Periconiaceae</taxon>
        <taxon>Periconia</taxon>
    </lineage>
</organism>
<dbReference type="AlphaFoldDB" id="A0A9W4XUK4"/>
<proteinExistence type="predicted"/>
<protein>
    <submittedName>
        <fullName evidence="1">Uncharacterized protein</fullName>
    </submittedName>
</protein>
<evidence type="ECO:0000313" key="1">
    <source>
        <dbReference type="EMBL" id="CAI6333427.1"/>
    </source>
</evidence>
<dbReference type="Proteomes" id="UP001152607">
    <property type="component" value="Unassembled WGS sequence"/>
</dbReference>
<dbReference type="EMBL" id="CAOQHR010000004">
    <property type="protein sequence ID" value="CAI6333427.1"/>
    <property type="molecule type" value="Genomic_DNA"/>
</dbReference>
<name>A0A9W4XUK4_9PLEO</name>